<keyword evidence="2" id="KW-0812">Transmembrane</keyword>
<name>A0A8K0D2X2_IGNLU</name>
<feature type="compositionally biased region" description="Basic and acidic residues" evidence="1">
    <location>
        <begin position="596"/>
        <end position="615"/>
    </location>
</feature>
<feature type="region of interest" description="Disordered" evidence="1">
    <location>
        <begin position="167"/>
        <end position="186"/>
    </location>
</feature>
<feature type="transmembrane region" description="Helical" evidence="2">
    <location>
        <begin position="35"/>
        <end position="59"/>
    </location>
</feature>
<feature type="region of interest" description="Disordered" evidence="1">
    <location>
        <begin position="584"/>
        <end position="665"/>
    </location>
</feature>
<proteinExistence type="predicted"/>
<dbReference type="AlphaFoldDB" id="A0A8K0D2X2"/>
<accession>A0A8K0D2X2</accession>
<gene>
    <name evidence="3" type="ORF">ILUMI_09187</name>
</gene>
<sequence length="665" mass="73683">MPTRFRATAPPVKVTIVTPEPEPEANPKSGSATNLLVIVGCLFLLINIFVFVGLYYKCVRLRNKEKKRREEYEAAAMEHIDQKLPDSSSVLDGCNLMRMISKSSKSEDIYEAVKVSGEEGSNNRFKLMRQMSSSTIDPHTKVRDWIAQEIVQRCSPRFLRRTKQQLAEEHKAAQQKQQENAKPENNVVEVATIGSNSTLGQSPTRPVSPEDKITIGELKPVVKSDTSKPSGIPLPKPALPKKPEKVSVAVDATPAGRGSSVMRQQPIEFAKSLDYEHLEPEHEVPLRRSFTMDDVVNLPSESDNLRRSSTSINLKFPPNGLRIQHSQSKSDPVQDFNIFIPGSNSLPRKLQTFEPQNDVNVTSKDEFEDKIQPLTPEQQLQTIKRRNFPKVLPDLPQSAKEALVNKRRSMPASGYLNLPIPEISSFSQPTSPTGKPVTRLPPAPPPRTTSTLNRKPNTSRVCQTPAALAEEPPLPAEPELTYNNLYIGPLVPANIHKKSESATDLYKQNIQLIYEHLRPAKSQEQALEKREPKTIITADLEHPVKRVEPKVVIKPTITKKTGEPSAVKPGARVIARNSSDEKFDIGKISEGFPKGVKTEEGSREEPSDGANKDVKIIGSKVKLQKASQIPTLAKTTNISPPKKESSSSESTPSEESDTGTVVKRV</sequence>
<keyword evidence="2" id="KW-0472">Membrane</keyword>
<comment type="caution">
    <text evidence="3">The sequence shown here is derived from an EMBL/GenBank/DDBJ whole genome shotgun (WGS) entry which is preliminary data.</text>
</comment>
<keyword evidence="4" id="KW-1185">Reference proteome</keyword>
<feature type="compositionally biased region" description="Low complexity" evidence="1">
    <location>
        <begin position="174"/>
        <end position="186"/>
    </location>
</feature>
<dbReference type="EMBL" id="VTPC01004578">
    <property type="protein sequence ID" value="KAF2896989.1"/>
    <property type="molecule type" value="Genomic_DNA"/>
</dbReference>
<reference evidence="3" key="1">
    <citation type="submission" date="2019-08" db="EMBL/GenBank/DDBJ databases">
        <title>The genome of the North American firefly Photinus pyralis.</title>
        <authorList>
            <consortium name="Photinus pyralis genome working group"/>
            <person name="Fallon T.R."/>
            <person name="Sander Lower S.E."/>
            <person name="Weng J.-K."/>
        </authorList>
    </citation>
    <scope>NUCLEOTIDE SEQUENCE</scope>
    <source>
        <strain evidence="3">TRF0915ILg1</strain>
        <tissue evidence="3">Whole body</tissue>
    </source>
</reference>
<evidence type="ECO:0000256" key="2">
    <source>
        <dbReference type="SAM" id="Phobius"/>
    </source>
</evidence>
<feature type="compositionally biased region" description="Polar residues" evidence="1">
    <location>
        <begin position="625"/>
        <end position="638"/>
    </location>
</feature>
<dbReference type="Proteomes" id="UP000801492">
    <property type="component" value="Unassembled WGS sequence"/>
</dbReference>
<feature type="region of interest" description="Disordered" evidence="1">
    <location>
        <begin position="222"/>
        <end position="246"/>
    </location>
</feature>
<evidence type="ECO:0000313" key="3">
    <source>
        <dbReference type="EMBL" id="KAF2896989.1"/>
    </source>
</evidence>
<evidence type="ECO:0000313" key="4">
    <source>
        <dbReference type="Proteomes" id="UP000801492"/>
    </source>
</evidence>
<dbReference type="OrthoDB" id="3200163at2759"/>
<feature type="region of interest" description="Disordered" evidence="1">
    <location>
        <begin position="423"/>
        <end position="460"/>
    </location>
</feature>
<protein>
    <submittedName>
        <fullName evidence="3">Uncharacterized protein</fullName>
    </submittedName>
</protein>
<evidence type="ECO:0000256" key="1">
    <source>
        <dbReference type="SAM" id="MobiDB-lite"/>
    </source>
</evidence>
<organism evidence="3 4">
    <name type="scientific">Ignelater luminosus</name>
    <name type="common">Cucubano</name>
    <name type="synonym">Pyrophorus luminosus</name>
    <dbReference type="NCBI Taxonomy" id="2038154"/>
    <lineage>
        <taxon>Eukaryota</taxon>
        <taxon>Metazoa</taxon>
        <taxon>Ecdysozoa</taxon>
        <taxon>Arthropoda</taxon>
        <taxon>Hexapoda</taxon>
        <taxon>Insecta</taxon>
        <taxon>Pterygota</taxon>
        <taxon>Neoptera</taxon>
        <taxon>Endopterygota</taxon>
        <taxon>Coleoptera</taxon>
        <taxon>Polyphaga</taxon>
        <taxon>Elateriformia</taxon>
        <taxon>Elateroidea</taxon>
        <taxon>Elateridae</taxon>
        <taxon>Agrypninae</taxon>
        <taxon>Pyrophorini</taxon>
        <taxon>Ignelater</taxon>
    </lineage>
</organism>
<feature type="compositionally biased region" description="Polar residues" evidence="1">
    <location>
        <begin position="424"/>
        <end position="433"/>
    </location>
</feature>
<keyword evidence="2" id="KW-1133">Transmembrane helix</keyword>